<evidence type="ECO:0000313" key="3">
    <source>
        <dbReference type="Proteomes" id="UP000529946"/>
    </source>
</evidence>
<evidence type="ECO:0000256" key="1">
    <source>
        <dbReference type="SAM" id="Phobius"/>
    </source>
</evidence>
<feature type="transmembrane region" description="Helical" evidence="1">
    <location>
        <begin position="86"/>
        <end position="110"/>
    </location>
</feature>
<dbReference type="EMBL" id="JACIDM010000002">
    <property type="protein sequence ID" value="MBB4083721.1"/>
    <property type="molecule type" value="Genomic_DNA"/>
</dbReference>
<keyword evidence="1" id="KW-0812">Transmembrane</keyword>
<keyword evidence="1" id="KW-0472">Membrane</keyword>
<organism evidence="2 3">
    <name type="scientific">Brevundimonas lenta</name>
    <dbReference type="NCBI Taxonomy" id="424796"/>
    <lineage>
        <taxon>Bacteria</taxon>
        <taxon>Pseudomonadati</taxon>
        <taxon>Pseudomonadota</taxon>
        <taxon>Alphaproteobacteria</taxon>
        <taxon>Caulobacterales</taxon>
        <taxon>Caulobacteraceae</taxon>
        <taxon>Brevundimonas</taxon>
    </lineage>
</organism>
<keyword evidence="1" id="KW-1133">Transmembrane helix</keyword>
<reference evidence="2 3" key="1">
    <citation type="submission" date="2020-08" db="EMBL/GenBank/DDBJ databases">
        <title>Genomic Encyclopedia of Type Strains, Phase IV (KMG-IV): sequencing the most valuable type-strain genomes for metagenomic binning, comparative biology and taxonomic classification.</title>
        <authorList>
            <person name="Goeker M."/>
        </authorList>
    </citation>
    <scope>NUCLEOTIDE SEQUENCE [LARGE SCALE GENOMIC DNA]</scope>
    <source>
        <strain evidence="2 3">DSM 23960</strain>
    </source>
</reference>
<feature type="transmembrane region" description="Helical" evidence="1">
    <location>
        <begin position="160"/>
        <end position="177"/>
    </location>
</feature>
<dbReference type="Proteomes" id="UP000529946">
    <property type="component" value="Unassembled WGS sequence"/>
</dbReference>
<dbReference type="RefSeq" id="WP_183204790.1">
    <property type="nucleotide sequence ID" value="NZ_BAAAER010000007.1"/>
</dbReference>
<feature type="transmembrane region" description="Helical" evidence="1">
    <location>
        <begin position="116"/>
        <end position="139"/>
    </location>
</feature>
<feature type="transmembrane region" description="Helical" evidence="1">
    <location>
        <begin position="53"/>
        <end position="74"/>
    </location>
</feature>
<sequence>MTVPTTFNELTNLVGDEFRKMPREAIAAIISLSAAIEVFIFVVRLNGGGRDPVVLGLGLILMIGALAVSYLTSMRLIDAPKSLRGFGAYLGTTALTALPATAGFALILAGRYFDNGYFTFAGIMLLLASLAITPLLYPWPLLQAVSPRFIGPREAFRRSAGMRGALLLTAIIFGVIARTDFRPDSTELTLMSVGAITVSLVVNVLSTLFAISVSVAAFKRMN</sequence>
<feature type="transmembrane region" description="Helical" evidence="1">
    <location>
        <begin position="189"/>
        <end position="218"/>
    </location>
</feature>
<protein>
    <submittedName>
        <fullName evidence="2">Uncharacterized protein</fullName>
    </submittedName>
</protein>
<name>A0A7W6JEN2_9CAUL</name>
<comment type="caution">
    <text evidence="2">The sequence shown here is derived from an EMBL/GenBank/DDBJ whole genome shotgun (WGS) entry which is preliminary data.</text>
</comment>
<proteinExistence type="predicted"/>
<dbReference type="AlphaFoldDB" id="A0A7W6JEN2"/>
<gene>
    <name evidence="2" type="ORF">GGR12_002587</name>
</gene>
<accession>A0A7W6JEN2</accession>
<keyword evidence="3" id="KW-1185">Reference proteome</keyword>
<feature type="transmembrane region" description="Helical" evidence="1">
    <location>
        <begin position="25"/>
        <end position="47"/>
    </location>
</feature>
<evidence type="ECO:0000313" key="2">
    <source>
        <dbReference type="EMBL" id="MBB4083721.1"/>
    </source>
</evidence>